<dbReference type="InterPro" id="IPR006015">
    <property type="entry name" value="Universal_stress_UspA"/>
</dbReference>
<dbReference type="InterPro" id="IPR014729">
    <property type="entry name" value="Rossmann-like_a/b/a_fold"/>
</dbReference>
<dbReference type="CDD" id="cd00293">
    <property type="entry name" value="USP-like"/>
    <property type="match status" value="1"/>
</dbReference>
<dbReference type="EMBL" id="CP011494">
    <property type="protein sequence ID" value="AKO54017.1"/>
    <property type="molecule type" value="Genomic_DNA"/>
</dbReference>
<reference evidence="3 4" key="1">
    <citation type="submission" date="2015-05" db="EMBL/GenBank/DDBJ databases">
        <title>Complete genome of Marinobacter psychrophilus strain 20041T isolated from sea-ice of the Canadian Basin.</title>
        <authorList>
            <person name="Song L."/>
            <person name="Ren L."/>
            <person name="Yu Y."/>
            <person name="Wang X."/>
        </authorList>
    </citation>
    <scope>NUCLEOTIDE SEQUENCE [LARGE SCALE GENOMIC DNA]</scope>
    <source>
        <strain evidence="3 4">20041</strain>
    </source>
</reference>
<dbReference type="STRING" id="330734.ABA45_17540"/>
<accession>A0A0H4IGG5</accession>
<dbReference type="Pfam" id="PF00582">
    <property type="entry name" value="Usp"/>
    <property type="match status" value="1"/>
</dbReference>
<evidence type="ECO:0000313" key="4">
    <source>
        <dbReference type="Proteomes" id="UP000036406"/>
    </source>
</evidence>
<evidence type="ECO:0000259" key="2">
    <source>
        <dbReference type="Pfam" id="PF00582"/>
    </source>
</evidence>
<name>A0A0H4IGG5_9GAMM</name>
<dbReference type="PATRIC" id="fig|330734.3.peg.3682"/>
<sequence length="141" mass="15234">MYRKILVPVDLSRTAQMSKALNTAIDIAKHYNAALCYIAVTNTTPSAAAHNPEELAKKLNTFAQEQGELHGVATDSKVISTADTSVELDDRLLESIKETGADLVIMASHSPGTGDRLHILHSNGANIVRHSNVSVFVVRED</sequence>
<evidence type="ECO:0000313" key="3">
    <source>
        <dbReference type="EMBL" id="AKO54017.1"/>
    </source>
</evidence>
<dbReference type="AlphaFoldDB" id="A0A0H4IGG5"/>
<gene>
    <name evidence="3" type="ORF">ABA45_17540</name>
</gene>
<dbReference type="SUPFAM" id="SSF52402">
    <property type="entry name" value="Adenine nucleotide alpha hydrolases-like"/>
    <property type="match status" value="1"/>
</dbReference>
<evidence type="ECO:0000256" key="1">
    <source>
        <dbReference type="ARBA" id="ARBA00008791"/>
    </source>
</evidence>
<keyword evidence="4" id="KW-1185">Reference proteome</keyword>
<dbReference type="PANTHER" id="PTHR46268:SF6">
    <property type="entry name" value="UNIVERSAL STRESS PROTEIN UP12"/>
    <property type="match status" value="1"/>
</dbReference>
<comment type="similarity">
    <text evidence="1">Belongs to the universal stress protein A family.</text>
</comment>
<dbReference type="PRINTS" id="PR01438">
    <property type="entry name" value="UNVRSLSTRESS"/>
</dbReference>
<feature type="domain" description="UspA" evidence="2">
    <location>
        <begin position="1"/>
        <end position="139"/>
    </location>
</feature>
<proteinExistence type="inferred from homology"/>
<dbReference type="PANTHER" id="PTHR46268">
    <property type="entry name" value="STRESS RESPONSE PROTEIN NHAX"/>
    <property type="match status" value="1"/>
</dbReference>
<dbReference type="InterPro" id="IPR006016">
    <property type="entry name" value="UspA"/>
</dbReference>
<dbReference type="RefSeq" id="WP_048388316.1">
    <property type="nucleotide sequence ID" value="NZ_CP011494.1"/>
</dbReference>
<protein>
    <submittedName>
        <fullName evidence="3">Universal stress protein UspA</fullName>
    </submittedName>
</protein>
<dbReference type="Gene3D" id="3.40.50.620">
    <property type="entry name" value="HUPs"/>
    <property type="match status" value="1"/>
</dbReference>
<dbReference type="Proteomes" id="UP000036406">
    <property type="component" value="Chromosome"/>
</dbReference>
<dbReference type="KEGG" id="mpq:ABA45_17540"/>
<organism evidence="3 4">
    <name type="scientific">Marinobacter psychrophilus</name>
    <dbReference type="NCBI Taxonomy" id="330734"/>
    <lineage>
        <taxon>Bacteria</taxon>
        <taxon>Pseudomonadati</taxon>
        <taxon>Pseudomonadota</taxon>
        <taxon>Gammaproteobacteria</taxon>
        <taxon>Pseudomonadales</taxon>
        <taxon>Marinobacteraceae</taxon>
        <taxon>Marinobacter</taxon>
    </lineage>
</organism>